<accession>A0A832GLW2</accession>
<dbReference type="PANTHER" id="PTHR38031">
    <property type="entry name" value="SULFUR CARRIER PROTEIN SLR0821-RELATED"/>
    <property type="match status" value="1"/>
</dbReference>
<dbReference type="Gene3D" id="3.10.20.30">
    <property type="match status" value="1"/>
</dbReference>
<dbReference type="EMBL" id="DSZU01000024">
    <property type="protein sequence ID" value="HGV54720.1"/>
    <property type="molecule type" value="Genomic_DNA"/>
</dbReference>
<proteinExistence type="predicted"/>
<dbReference type="InterPro" id="IPR016155">
    <property type="entry name" value="Mopterin_synth/thiamin_S_b"/>
</dbReference>
<reference evidence="1" key="1">
    <citation type="journal article" date="2020" name="mSystems">
        <title>Genome- and Community-Level Interaction Insights into Carbon Utilization and Element Cycling Functions of Hydrothermarchaeota in Hydrothermal Sediment.</title>
        <authorList>
            <person name="Zhou Z."/>
            <person name="Liu Y."/>
            <person name="Xu W."/>
            <person name="Pan J."/>
            <person name="Luo Z.H."/>
            <person name="Li M."/>
        </authorList>
    </citation>
    <scope>NUCLEOTIDE SEQUENCE [LARGE SCALE GENOMIC DNA]</scope>
    <source>
        <strain evidence="1">SpSt-605</strain>
    </source>
</reference>
<gene>
    <name evidence="1" type="ORF">ENT73_01350</name>
</gene>
<dbReference type="NCBIfam" id="TIGR01687">
    <property type="entry name" value="moaD_arch"/>
    <property type="match status" value="1"/>
</dbReference>
<dbReference type="InterPro" id="IPR010038">
    <property type="entry name" value="MoaD_arc-typ"/>
</dbReference>
<organism evidence="1">
    <name type="scientific">Caldimicrobium thiodismutans</name>
    <dbReference type="NCBI Taxonomy" id="1653476"/>
    <lineage>
        <taxon>Bacteria</taxon>
        <taxon>Pseudomonadati</taxon>
        <taxon>Thermodesulfobacteriota</taxon>
        <taxon>Thermodesulfobacteria</taxon>
        <taxon>Thermodesulfobacteriales</taxon>
        <taxon>Thermodesulfobacteriaceae</taxon>
        <taxon>Caldimicrobium</taxon>
    </lineage>
</organism>
<dbReference type="InterPro" id="IPR052045">
    <property type="entry name" value="Sulfur_Carrier/Prot_Modifier"/>
</dbReference>
<name>A0A832GLW2_9BACT</name>
<dbReference type="AlphaFoldDB" id="A0A832GLW2"/>
<sequence>MAVKVRIPTPLLSLTQGQREVEAEGATLKELIEDLERKYPGLKERLCDEEGNIRRFINFFVNDEDIRFLQGEETPLKPGDVVSIVPAIAGGN</sequence>
<protein>
    <submittedName>
        <fullName evidence="1">MoaD/ThiS family protein</fullName>
    </submittedName>
</protein>
<dbReference type="InterPro" id="IPR003749">
    <property type="entry name" value="ThiS/MoaD-like"/>
</dbReference>
<dbReference type="PANTHER" id="PTHR38031:SF1">
    <property type="entry name" value="SULFUR CARRIER PROTEIN CYSO"/>
    <property type="match status" value="1"/>
</dbReference>
<evidence type="ECO:0000313" key="1">
    <source>
        <dbReference type="EMBL" id="HGV54720.1"/>
    </source>
</evidence>
<dbReference type="SUPFAM" id="SSF54285">
    <property type="entry name" value="MoaD/ThiS"/>
    <property type="match status" value="1"/>
</dbReference>
<dbReference type="CDD" id="cd17074">
    <property type="entry name" value="Ubl_CysO_like"/>
    <property type="match status" value="1"/>
</dbReference>
<dbReference type="Pfam" id="PF02597">
    <property type="entry name" value="ThiS"/>
    <property type="match status" value="1"/>
</dbReference>
<dbReference type="InterPro" id="IPR012675">
    <property type="entry name" value="Beta-grasp_dom_sf"/>
</dbReference>
<comment type="caution">
    <text evidence="1">The sequence shown here is derived from an EMBL/GenBank/DDBJ whole genome shotgun (WGS) entry which is preliminary data.</text>
</comment>